<dbReference type="KEGG" id="nmg:Nmag_1237"/>
<protein>
    <submittedName>
        <fullName evidence="1">Uncharacterized protein</fullName>
    </submittedName>
</protein>
<dbReference type="PaxDb" id="547559-Nmag_1237"/>
<dbReference type="Pfam" id="PF24365">
    <property type="entry name" value="DUF7521"/>
    <property type="match status" value="1"/>
</dbReference>
<dbReference type="Proteomes" id="UP000001879">
    <property type="component" value="Chromosome"/>
</dbReference>
<keyword evidence="3" id="KW-1185">Reference proteome</keyword>
<dbReference type="InterPro" id="IPR055943">
    <property type="entry name" value="DUF7521"/>
</dbReference>
<reference evidence="1" key="4">
    <citation type="submission" date="2016-09" db="EMBL/GenBank/DDBJ databases">
        <authorList>
            <person name="Pfeiffer F."/>
        </authorList>
    </citation>
    <scope>NUCLEOTIDE SEQUENCE</scope>
    <source>
        <strain evidence="1">ATCC 43099</strain>
    </source>
</reference>
<proteinExistence type="predicted"/>
<dbReference type="EMBL" id="CP001932">
    <property type="protein sequence ID" value="ADD04819.1"/>
    <property type="molecule type" value="Genomic_DNA"/>
</dbReference>
<dbReference type="eggNOG" id="arCOG03915">
    <property type="taxonomic scope" value="Archaea"/>
</dbReference>
<evidence type="ECO:0000313" key="2">
    <source>
        <dbReference type="EMBL" id="ELY24486.1"/>
    </source>
</evidence>
<evidence type="ECO:0000313" key="4">
    <source>
        <dbReference type="Proteomes" id="UP000011543"/>
    </source>
</evidence>
<dbReference type="RefSeq" id="WP_004217135.1">
    <property type="nucleotide sequence ID" value="NC_013922.1"/>
</dbReference>
<dbReference type="EMBL" id="AOHS01000058">
    <property type="protein sequence ID" value="ELY24486.1"/>
    <property type="molecule type" value="Genomic_DNA"/>
</dbReference>
<reference evidence="1 3" key="2">
    <citation type="journal article" date="2012" name="BMC Genomics">
        <title>A comparative genomics perspective on the genetic content of the alkaliphilic haloarchaeon Natrialba magadii ATCC 43099T.</title>
        <authorList>
            <person name="Siddaramappa S."/>
            <person name="Challacombe J.F."/>
            <person name="Decastro R.E."/>
            <person name="Pfeiffer F."/>
            <person name="Sastre D.E."/>
            <person name="Gimenez M.I."/>
            <person name="Paggi R.A."/>
            <person name="Detter J.C."/>
            <person name="Davenport K.W."/>
            <person name="Goodwin L.A."/>
            <person name="Kyrpides N."/>
            <person name="Tapia R."/>
            <person name="Pitluck S."/>
            <person name="Lucas S."/>
            <person name="Woyke T."/>
            <person name="Maupin-Furlow J.A."/>
        </authorList>
    </citation>
    <scope>NUCLEOTIDE SEQUENCE [LARGE SCALE GENOMIC DNA]</scope>
    <source>
        <strain evidence="1">ATCC 43099</strain>
        <strain evidence="3">ATCC 43099 / DSM 3394 / CCM 3739 / CIP 104546 / IAM 13178 / JCM 8861 / NBRC 102185 / NCIMB 2190 / MS3</strain>
    </source>
</reference>
<dbReference type="PATRIC" id="fig|547559.17.peg.3687"/>
<dbReference type="Proteomes" id="UP000011543">
    <property type="component" value="Unassembled WGS sequence"/>
</dbReference>
<organism evidence="1 3">
    <name type="scientific">Natrialba magadii (strain ATCC 43099 / DSM 3394 / CCM 3739 / CIP 104546 / IAM 13178 / JCM 8861 / NBRC 102185 / NCIMB 2190 / MS3)</name>
    <name type="common">Natronobacterium magadii</name>
    <dbReference type="NCBI Taxonomy" id="547559"/>
    <lineage>
        <taxon>Archaea</taxon>
        <taxon>Methanobacteriati</taxon>
        <taxon>Methanobacteriota</taxon>
        <taxon>Stenosarchaea group</taxon>
        <taxon>Halobacteria</taxon>
        <taxon>Halobacteriales</taxon>
        <taxon>Natrialbaceae</taxon>
        <taxon>Natrialba</taxon>
    </lineage>
</organism>
<name>D3SS93_NATMM</name>
<reference evidence="3" key="1">
    <citation type="submission" date="2010-02" db="EMBL/GenBank/DDBJ databases">
        <title>Complete sequence of chromosome of Natrialba magadii ATCC 43099.</title>
        <authorList>
            <consortium name="US DOE Joint Genome Institute"/>
            <person name="Lucas S."/>
            <person name="Copeland A."/>
            <person name="Lapidus A."/>
            <person name="Cheng J.-F."/>
            <person name="Bruce D."/>
            <person name="Goodwin L."/>
            <person name="Pitluck S."/>
            <person name="Davenport K."/>
            <person name="Saunders E."/>
            <person name="Detter J.C."/>
            <person name="Han C."/>
            <person name="Tapia R."/>
            <person name="Land M."/>
            <person name="Hauser L."/>
            <person name="Kyrpides N."/>
            <person name="Mikhailova N."/>
            <person name="De Castro R.E."/>
            <person name="Maupin-Furlow J.A."/>
            <person name="Woyke T."/>
        </authorList>
    </citation>
    <scope>NUCLEOTIDE SEQUENCE [LARGE SCALE GENOMIC DNA]</scope>
    <source>
        <strain evidence="3">ATCC 43099 / DSM 3394 / CCM 3739 / CIP 104546 / IAM 13178 / JCM 8861 / NBRC 102185 / NCIMB 2190 / MS3</strain>
    </source>
</reference>
<dbReference type="GeneID" id="8824069"/>
<evidence type="ECO:0000313" key="1">
    <source>
        <dbReference type="EMBL" id="ADD04819.1"/>
    </source>
</evidence>
<evidence type="ECO:0000313" key="3">
    <source>
        <dbReference type="Proteomes" id="UP000001879"/>
    </source>
</evidence>
<accession>D3SS93</accession>
<gene>
    <name evidence="1" type="ordered locus">Nmag_1237</name>
    <name evidence="2" type="ORF">C500_18700</name>
</gene>
<dbReference type="OrthoDB" id="170398at2157"/>
<dbReference type="HOGENOM" id="CLU_159082_2_1_2"/>
<reference evidence="2 4" key="3">
    <citation type="journal article" date="2014" name="PLoS Genet.">
        <title>Phylogenetically driven sequencing of extremely halophilic archaea reveals strategies for static and dynamic osmo-response.</title>
        <authorList>
            <person name="Becker E.A."/>
            <person name="Seitzer P.M."/>
            <person name="Tritt A."/>
            <person name="Larsen D."/>
            <person name="Krusor M."/>
            <person name="Yao A.I."/>
            <person name="Wu D."/>
            <person name="Madern D."/>
            <person name="Eisen J.A."/>
            <person name="Darling A.E."/>
            <person name="Facciotti M.T."/>
        </authorList>
    </citation>
    <scope>NUCLEOTIDE SEQUENCE [LARGE SCALE GENOMIC DNA]</scope>
    <source>
        <strain evidence="4">ATCC 43099 / DSM 3394 / CCM 3739 / CIP 104546 / IAM 13178 / JCM 8861 / NBRC 102185 / NCIMB 2190 / MS3</strain>
        <strain evidence="2">MS-3</strain>
    </source>
</reference>
<sequence length="92" mass="9991">MIGPFELLLGLVKLAVLVLGGAVSVMAYRAYLRTKIEGLQYFSAGLLVITLGMFLAGVLHHVLGVSSVVGLFIESLLFCVGFLIMIFALYRR</sequence>
<dbReference type="STRING" id="547559.Nmag_1237"/>
<dbReference type="AlphaFoldDB" id="D3SS93"/>